<dbReference type="GO" id="GO:0022841">
    <property type="term" value="F:potassium ion leak channel activity"/>
    <property type="evidence" value="ECO:0007669"/>
    <property type="project" value="TreeGrafter"/>
</dbReference>
<dbReference type="SUPFAM" id="SSF81324">
    <property type="entry name" value="Voltage-gated potassium channels"/>
    <property type="match status" value="1"/>
</dbReference>
<organism evidence="8 9">
    <name type="scientific">Gimesia panareensis</name>
    <dbReference type="NCBI Taxonomy" id="2527978"/>
    <lineage>
        <taxon>Bacteria</taxon>
        <taxon>Pseudomonadati</taxon>
        <taxon>Planctomycetota</taxon>
        <taxon>Planctomycetia</taxon>
        <taxon>Planctomycetales</taxon>
        <taxon>Planctomycetaceae</taxon>
        <taxon>Gimesia</taxon>
    </lineage>
</organism>
<dbReference type="GO" id="GO:0005886">
    <property type="term" value="C:plasma membrane"/>
    <property type="evidence" value="ECO:0007669"/>
    <property type="project" value="TreeGrafter"/>
</dbReference>
<dbReference type="AlphaFoldDB" id="A0A517Q4R5"/>
<dbReference type="Pfam" id="PF07885">
    <property type="entry name" value="Ion_trans_2"/>
    <property type="match status" value="1"/>
</dbReference>
<gene>
    <name evidence="8" type="ORF">Enr10x_19330</name>
</gene>
<dbReference type="Proteomes" id="UP000315647">
    <property type="component" value="Chromosome"/>
</dbReference>
<evidence type="ECO:0000313" key="9">
    <source>
        <dbReference type="Proteomes" id="UP000315647"/>
    </source>
</evidence>
<keyword evidence="3" id="KW-0812">Transmembrane</keyword>
<dbReference type="PANTHER" id="PTHR11003">
    <property type="entry name" value="POTASSIUM CHANNEL, SUBFAMILY K"/>
    <property type="match status" value="1"/>
</dbReference>
<accession>A0A518A6V7</accession>
<dbReference type="RefSeq" id="WP_145108731.1">
    <property type="nucleotide sequence ID" value="NZ_CP036277.1"/>
</dbReference>
<reference evidence="8 9" key="1">
    <citation type="submission" date="2019-03" db="EMBL/GenBank/DDBJ databases">
        <title>Deep-cultivation of Planctomycetes and their phenomic and genomic characterization uncovers novel biology.</title>
        <authorList>
            <person name="Wiegand S."/>
            <person name="Jogler M."/>
            <person name="Boedeker C."/>
            <person name="Pinto D."/>
            <person name="Vollmers J."/>
            <person name="Rivas-Marin E."/>
            <person name="Kohn T."/>
            <person name="Peeters S.H."/>
            <person name="Heuer A."/>
            <person name="Rast P."/>
            <person name="Oberbeckmann S."/>
            <person name="Bunk B."/>
            <person name="Jeske O."/>
            <person name="Meyerdierks A."/>
            <person name="Storesund J.E."/>
            <person name="Kallscheuer N."/>
            <person name="Luecker S."/>
            <person name="Lage O.M."/>
            <person name="Pohl T."/>
            <person name="Merkel B.J."/>
            <person name="Hornburger P."/>
            <person name="Mueller R.-W."/>
            <person name="Bruemmer F."/>
            <person name="Labrenz M."/>
            <person name="Spormann A.M."/>
            <person name="Op den Camp H."/>
            <person name="Overmann J."/>
            <person name="Amann R."/>
            <person name="Jetten M.S.M."/>
            <person name="Mascher T."/>
            <person name="Medema M.H."/>
            <person name="Devos D.P."/>
            <person name="Kaster A.-K."/>
            <person name="Ovreas L."/>
            <person name="Rohde M."/>
            <person name="Galperin M.Y."/>
            <person name="Jogler C."/>
        </authorList>
    </citation>
    <scope>NUCLEOTIDE SEQUENCE [LARGE SCALE GENOMIC DNA]</scope>
    <source>
        <strain evidence="8 9">Enr10</strain>
    </source>
</reference>
<evidence type="ECO:0000256" key="3">
    <source>
        <dbReference type="ARBA" id="ARBA00022692"/>
    </source>
</evidence>
<name>A0A517Q4R5_9PLAN</name>
<evidence type="ECO:0000256" key="4">
    <source>
        <dbReference type="ARBA" id="ARBA00022989"/>
    </source>
</evidence>
<proteinExistence type="predicted"/>
<evidence type="ECO:0000256" key="6">
    <source>
        <dbReference type="ARBA" id="ARBA00023136"/>
    </source>
</evidence>
<evidence type="ECO:0000256" key="2">
    <source>
        <dbReference type="ARBA" id="ARBA00022448"/>
    </source>
</evidence>
<keyword evidence="6" id="KW-0472">Membrane</keyword>
<dbReference type="InterPro" id="IPR013099">
    <property type="entry name" value="K_chnl_dom"/>
</dbReference>
<dbReference type="Gene3D" id="1.10.287.70">
    <property type="match status" value="1"/>
</dbReference>
<dbReference type="InterPro" id="IPR003280">
    <property type="entry name" value="2pore_dom_K_chnl"/>
</dbReference>
<keyword evidence="7 8" id="KW-0407">Ion channel</keyword>
<sequence length="119" mass="13250">MLKHIIEKRLPLFVEFFSAFVRYSSYVREVFVALLLILLVGAVLLWRLESLSFGDAVYFTMITGLTIGYGDITPETPLGKLVSVAIGLVGMVFVGLIIAIATRALNDTAKRHFDLEQDI</sequence>
<dbReference type="PANTHER" id="PTHR11003:SF291">
    <property type="entry name" value="IP11374P"/>
    <property type="match status" value="1"/>
</dbReference>
<evidence type="ECO:0000313" key="8">
    <source>
        <dbReference type="EMBL" id="QDT26628.1"/>
    </source>
</evidence>
<keyword evidence="5" id="KW-0406">Ion transport</keyword>
<evidence type="ECO:0000256" key="1">
    <source>
        <dbReference type="ARBA" id="ARBA00004141"/>
    </source>
</evidence>
<protein>
    <submittedName>
        <fullName evidence="8">Voltage-gated potassium channel</fullName>
    </submittedName>
</protein>
<keyword evidence="4" id="KW-1133">Transmembrane helix</keyword>
<dbReference type="EMBL" id="CP037421">
    <property type="protein sequence ID" value="QDT26628.1"/>
    <property type="molecule type" value="Genomic_DNA"/>
</dbReference>
<accession>A0A517Q4R5</accession>
<dbReference type="GO" id="GO:0030322">
    <property type="term" value="P:stabilization of membrane potential"/>
    <property type="evidence" value="ECO:0007669"/>
    <property type="project" value="TreeGrafter"/>
</dbReference>
<comment type="subcellular location">
    <subcellularLocation>
        <location evidence="1">Membrane</location>
        <topology evidence="1">Multi-pass membrane protein</topology>
    </subcellularLocation>
</comment>
<evidence type="ECO:0000256" key="5">
    <source>
        <dbReference type="ARBA" id="ARBA00023065"/>
    </source>
</evidence>
<keyword evidence="2" id="KW-0813">Transport</keyword>
<dbReference type="GO" id="GO:0015271">
    <property type="term" value="F:outward rectifier potassium channel activity"/>
    <property type="evidence" value="ECO:0007669"/>
    <property type="project" value="TreeGrafter"/>
</dbReference>
<evidence type="ECO:0000256" key="7">
    <source>
        <dbReference type="ARBA" id="ARBA00023303"/>
    </source>
</evidence>
<keyword evidence="9" id="KW-1185">Reference proteome</keyword>